<keyword evidence="1" id="KW-0472">Membrane</keyword>
<evidence type="ECO:0000313" key="3">
    <source>
        <dbReference type="EMBL" id="REJ57820.1"/>
    </source>
</evidence>
<dbReference type="EMBL" id="QQWE01000003">
    <property type="protein sequence ID" value="REJ57820.1"/>
    <property type="molecule type" value="Genomic_DNA"/>
</dbReference>
<comment type="caution">
    <text evidence="3">The sequence shown here is derived from an EMBL/GenBank/DDBJ whole genome shotgun (WGS) entry which is preliminary data.</text>
</comment>
<feature type="domain" description="DUF1468" evidence="2">
    <location>
        <begin position="25"/>
        <end position="166"/>
    </location>
</feature>
<organism evidence="3 4">
    <name type="scientific">Microcystis aeruginosa DA14</name>
    <dbReference type="NCBI Taxonomy" id="1987506"/>
    <lineage>
        <taxon>Bacteria</taxon>
        <taxon>Bacillati</taxon>
        <taxon>Cyanobacteriota</taxon>
        <taxon>Cyanophyceae</taxon>
        <taxon>Oscillatoriophycideae</taxon>
        <taxon>Chroococcales</taxon>
        <taxon>Microcystaceae</taxon>
        <taxon>Microcystis</taxon>
    </lineage>
</organism>
<keyword evidence="1" id="KW-1133">Transmembrane helix</keyword>
<dbReference type="Pfam" id="PF07331">
    <property type="entry name" value="TctB"/>
    <property type="match status" value="1"/>
</dbReference>
<feature type="transmembrane region" description="Helical" evidence="1">
    <location>
        <begin position="99"/>
        <end position="132"/>
    </location>
</feature>
<evidence type="ECO:0000256" key="1">
    <source>
        <dbReference type="SAM" id="Phobius"/>
    </source>
</evidence>
<protein>
    <recommendedName>
        <fullName evidence="2">DUF1468 domain-containing protein</fullName>
    </recommendedName>
</protein>
<evidence type="ECO:0000259" key="2">
    <source>
        <dbReference type="Pfam" id="PF07331"/>
    </source>
</evidence>
<keyword evidence="1" id="KW-0812">Transmembrane</keyword>
<evidence type="ECO:0000313" key="4">
    <source>
        <dbReference type="Proteomes" id="UP000256301"/>
    </source>
</evidence>
<dbReference type="AlphaFoldDB" id="A0A3E0MDF0"/>
<name>A0A3E0MDF0_MICAE</name>
<accession>A0A3E0MDF0</accession>
<sequence>MNLINSKEGAKTVVRSAQDRGVLVVVVVTCAVFSAIILASAVHLPAPLSGRLHPALVPTALAVLVLASAAAVAAAVATRGRRAPVLHEAASHAPTSFRSIASALLSLAILALGVRAAGLVPSVIAAGTVAALGVSGVGVVRALAIGAGLSVVTALIFVVALRQPLPLWPAHSAFGF</sequence>
<gene>
    <name evidence="3" type="ORF">DWQ56_11235</name>
</gene>
<feature type="transmembrane region" description="Helical" evidence="1">
    <location>
        <begin position="138"/>
        <end position="161"/>
    </location>
</feature>
<dbReference type="InterPro" id="IPR009936">
    <property type="entry name" value="DUF1468"/>
</dbReference>
<dbReference type="Proteomes" id="UP000256301">
    <property type="component" value="Unassembled WGS sequence"/>
</dbReference>
<feature type="transmembrane region" description="Helical" evidence="1">
    <location>
        <begin position="21"/>
        <end position="44"/>
    </location>
</feature>
<feature type="transmembrane region" description="Helical" evidence="1">
    <location>
        <begin position="56"/>
        <end position="78"/>
    </location>
</feature>
<proteinExistence type="predicted"/>
<reference evidence="3 4" key="1">
    <citation type="submission" date="2017-08" db="EMBL/GenBank/DDBJ databases">
        <title>Functional genomic and metabolic studies of the symbiotic interactions of six Microcystis-dominated communities.</title>
        <authorList>
            <person name="Li Q."/>
            <person name="Lin F."/>
        </authorList>
    </citation>
    <scope>NUCLEOTIDE SEQUENCE [LARGE SCALE GENOMIC DNA]</scope>
    <source>
        <strain evidence="3">DA14</strain>
    </source>
</reference>